<dbReference type="EMBL" id="KJ477684">
    <property type="protein sequence ID" value="AHY83679.1"/>
    <property type="molecule type" value="Genomic_DNA"/>
</dbReference>
<evidence type="ECO:0000313" key="3">
    <source>
        <dbReference type="EMBL" id="AHY83867.1"/>
    </source>
</evidence>
<reference evidence="6 7" key="2">
    <citation type="journal article" date="2015" name="MBio">
        <title>Covalent Modification of Bacteriophage T4 DNA Inhibits CRISPR-Cas9.</title>
        <authorList>
            <person name="Bryson A.L."/>
            <person name="Hwang Y."/>
            <person name="Sherrill-Mix S."/>
            <person name="Wu G.D."/>
            <person name="Lewis J.D."/>
            <person name="Black L."/>
            <person name="Clark T.A."/>
            <person name="Bushman F.D."/>
        </authorList>
    </citation>
    <scope>NUCLEOTIDE SEQUENCE [LARGE SCALE GENOMIC DNA]</scope>
    <source>
        <strain evidence="3">147</strain>
        <strain evidence="4">GT7</strain>
        <strain evidence="2">Wild</strain>
    </source>
</reference>
<dbReference type="EMBL" id="HM137666">
    <property type="protein sequence ID" value="ADJ39739.1"/>
    <property type="molecule type" value="Genomic_DNA"/>
</dbReference>
<name>A0A023ZW71_BPT4</name>
<evidence type="ECO:0000313" key="2">
    <source>
        <dbReference type="EMBL" id="AHY83679.1"/>
    </source>
</evidence>
<protein>
    <submittedName>
        <fullName evidence="1">Uncharacterized protein modA.2</fullName>
    </submittedName>
</protein>
<evidence type="ECO:0000313" key="1">
    <source>
        <dbReference type="EMBL" id="ADJ39739.1"/>
    </source>
</evidence>
<dbReference type="GeneID" id="1258753"/>
<evidence type="ECO:0000313" key="4">
    <source>
        <dbReference type="EMBL" id="AHY84061.1"/>
    </source>
</evidence>
<organism evidence="4 6">
    <name type="scientific">Enterobacteria phage T4</name>
    <name type="common">Bacteriophage T4</name>
    <dbReference type="NCBI Taxonomy" id="10665"/>
    <lineage>
        <taxon>Viruses</taxon>
        <taxon>Duplodnaviria</taxon>
        <taxon>Heunggongvirae</taxon>
        <taxon>Uroviricota</taxon>
        <taxon>Caudoviricetes</taxon>
        <taxon>Pantevenvirales</taxon>
        <taxon>Straboviridae</taxon>
        <taxon>Tevenvirinae</taxon>
        <taxon>Tequatrovirus</taxon>
    </lineage>
</organism>
<dbReference type="RefSeq" id="NP_049637.1">
    <property type="nucleotide sequence ID" value="NC_000866.4"/>
</dbReference>
<dbReference type="EMBL" id="KJ477685">
    <property type="protein sequence ID" value="AHY83867.1"/>
    <property type="molecule type" value="Genomic_DNA"/>
</dbReference>
<proteinExistence type="predicted"/>
<gene>
    <name evidence="1" type="primary">modA.2</name>
    <name evidence="3" type="ORF">T4147_022</name>
    <name evidence="4" type="ORF">T4GT7_022</name>
    <name evidence="1" type="ORF">T4Tp021</name>
    <name evidence="2" type="ORF">T4wild_022</name>
</gene>
<organismHost>
    <name type="scientific">Escherichia coli</name>
    <dbReference type="NCBI Taxonomy" id="562"/>
</organismHost>
<sequence length="60" mass="7025">MDLFEMLEDNHSTNNQNDSSDYKKEYRIVLQNYGIEAPDALLEELASYHLDPPPWAPWAK</sequence>
<dbReference type="KEGG" id="vg:1258753"/>
<dbReference type="Proteomes" id="UP000001092">
    <property type="component" value="Segment"/>
</dbReference>
<dbReference type="Proteomes" id="UP000185269">
    <property type="component" value="Genome"/>
</dbReference>
<dbReference type="SMR" id="A0A023ZW71"/>
<accession>D9IE52</accession>
<evidence type="ECO:0000313" key="5">
    <source>
        <dbReference type="Proteomes" id="UP000001092"/>
    </source>
</evidence>
<accession>A0A023ZW71</accession>
<reference evidence="1 5" key="1">
    <citation type="journal article" date="2010" name="Virol. J.">
        <title>Genomes of the T4-related bacteriophages as windows on microbial genome evolution.</title>
        <authorList>
            <person name="Petrov V.M."/>
            <person name="Ratnayaka S."/>
            <person name="Nolan J.M."/>
            <person name="Miller E.S."/>
            <person name="Karam J.D."/>
        </authorList>
    </citation>
    <scope>NUCLEOTIDE SEQUENCE [LARGE SCALE GENOMIC DNA]</scope>
    <source>
        <strain evidence="5">T4T</strain>
    </source>
</reference>
<evidence type="ECO:0000313" key="6">
    <source>
        <dbReference type="Proteomes" id="UP000185269"/>
    </source>
</evidence>
<dbReference type="EMBL" id="KJ477686">
    <property type="protein sequence ID" value="AHY84061.1"/>
    <property type="molecule type" value="Genomic_DNA"/>
</dbReference>
<dbReference type="Proteomes" id="UP000185270">
    <property type="component" value="Segment"/>
</dbReference>
<dbReference type="Proteomes" id="UP000185271">
    <property type="component" value="Genome"/>
</dbReference>
<dbReference type="OrthoDB" id="26953at10239"/>
<evidence type="ECO:0000313" key="7">
    <source>
        <dbReference type="Proteomes" id="UP000185270"/>
    </source>
</evidence>